<feature type="domain" description="Putative plant transposon protein" evidence="2">
    <location>
        <begin position="85"/>
        <end position="231"/>
    </location>
</feature>
<evidence type="ECO:0000256" key="1">
    <source>
        <dbReference type="SAM" id="MobiDB-lite"/>
    </source>
</evidence>
<organism evidence="3">
    <name type="scientific">Fagus sylvatica</name>
    <name type="common">Beechnut</name>
    <dbReference type="NCBI Taxonomy" id="28930"/>
    <lineage>
        <taxon>Eukaryota</taxon>
        <taxon>Viridiplantae</taxon>
        <taxon>Streptophyta</taxon>
        <taxon>Embryophyta</taxon>
        <taxon>Tracheophyta</taxon>
        <taxon>Spermatophyta</taxon>
        <taxon>Magnoliopsida</taxon>
        <taxon>eudicotyledons</taxon>
        <taxon>Gunneridae</taxon>
        <taxon>Pentapetalae</taxon>
        <taxon>rosids</taxon>
        <taxon>fabids</taxon>
        <taxon>Fagales</taxon>
        <taxon>Fagaceae</taxon>
        <taxon>Fagus</taxon>
    </lineage>
</organism>
<feature type="region of interest" description="Disordered" evidence="1">
    <location>
        <begin position="1"/>
        <end position="35"/>
    </location>
</feature>
<evidence type="ECO:0000313" key="3">
    <source>
        <dbReference type="EMBL" id="SPD30359.1"/>
    </source>
</evidence>
<feature type="compositionally biased region" description="Acidic residues" evidence="1">
    <location>
        <begin position="315"/>
        <end position="338"/>
    </location>
</feature>
<dbReference type="EMBL" id="OIVN01006314">
    <property type="protein sequence ID" value="SPD30359.1"/>
    <property type="molecule type" value="Genomic_DNA"/>
</dbReference>
<dbReference type="AlphaFoldDB" id="A0A2N9J1P8"/>
<feature type="region of interest" description="Disordered" evidence="1">
    <location>
        <begin position="237"/>
        <end position="338"/>
    </location>
</feature>
<sequence>MVRTKTKAAKVTVSDTHQPSSSTPPAPTEIPPAANKSTKFNKVRFPDYRSFFIYEKYHSNRRIHSEREVKLLELVRYSLDKQITERSWESMCQDWPTATPNDLIPEFYSNFLNIKTTTLEFDVFLRKKMYHISPDVVASALKIPRVAQPGYPYIGQLVPLRDSMMELFCGKTIAWGTKKTNTTTEFTCEARLFNLVMSHNLLPVSHRNTFGLRRAQFLYALMTGVSIDLPSPRIEAEAEKKKRTREADNDEEDDVEDDAAGPSKLNTRMRRLEQRAMDSSSGAACTPSASSTDGTKADGSEADAAVEGDHYDKNDDIDDDDDEDEDDEDEDDEHGSPK</sequence>
<protein>
    <recommendedName>
        <fullName evidence="2">Putative plant transposon protein domain-containing protein</fullName>
    </recommendedName>
</protein>
<feature type="compositionally biased region" description="Acidic residues" evidence="1">
    <location>
        <begin position="248"/>
        <end position="259"/>
    </location>
</feature>
<proteinExistence type="predicted"/>
<gene>
    <name evidence="3" type="ORF">FSB_LOCUS58241</name>
</gene>
<evidence type="ECO:0000259" key="2">
    <source>
        <dbReference type="Pfam" id="PF20167"/>
    </source>
</evidence>
<accession>A0A2N9J1P8</accession>
<reference evidence="3" key="1">
    <citation type="submission" date="2018-02" db="EMBL/GenBank/DDBJ databases">
        <authorList>
            <person name="Cohen D.B."/>
            <person name="Kent A.D."/>
        </authorList>
    </citation>
    <scope>NUCLEOTIDE SEQUENCE</scope>
</reference>
<dbReference type="InterPro" id="IPR046796">
    <property type="entry name" value="Transposase_32_dom"/>
</dbReference>
<name>A0A2N9J1P8_FAGSY</name>
<dbReference type="Pfam" id="PF20167">
    <property type="entry name" value="Transposase_32"/>
    <property type="match status" value="1"/>
</dbReference>
<feature type="compositionally biased region" description="Polar residues" evidence="1">
    <location>
        <begin position="277"/>
        <end position="294"/>
    </location>
</feature>